<sequence>MREDWNSWREIEKQGEQRWRRRMDCRDGGRGVAVFEIHLVVISLRSLSFYHFPSVPIAFVLLCSHIFFCYSHGSEEDGQVDLPEAVRLRERGNKRERDRDFSNRKKRRRGEGFVQSGNEEGEESSEESVEDEEEYEEDDRAAWVIPPLTASSSLTSSHNNRRSFPPAAKVGRQTPPWKVTEEMIGVPVPRKARSASKKRSHHEYWISGGGGVEEQNHRHLSTSPAGRSIDALSPSASSPSVRKKMKPTGPKSRPPKVSKSSSASAHDEMDELEVAEVLFGLKKQSQCSKNQETNSSMSQKVDSKDSNGVVHDIKPSVSSPMAIPTQKSPQSSTLPQTISPSSKPVLGVAQKRKKLQAENPSISDQDVAVKVDIEQSAKMEISSPKLEKISSFSDETSEASNLGVSQASMSLEPQKQAIKPEELKPLTKESGGSQDGIVTKEKPVLPKVSSTKFDVDLEDSTEKKRISTVSEIESRQEEKFKIDLMAPPPMAVSPERDDLSGLVSDPKLLAQDVEMKKEIVMKVEEKVEKTVKKEAVGERIEEKKTEIMGDKHESPRLDFDKEHESGNASSTKLQQQGQKQQSSPKASIIPKDDKTTQSSSLTLPIAVTGWPGGLPPLGYMPPLQTVVSMDGSSGSSTAVQPPHYPLSIPRPKRCATHQYIARNIYYHQQLTRMNPFWSAAAGSASLYGVAKPYNLNFMPPTENMILGKPLQGGFPGASLNSKQGKGQGATTVPRHTGKEKSPEATNFIDAAQKKQLVIQQAPQPVQPGNLLHAPAFIIPLSQHQAAVAATSNPSGPAKSATSSAKTSLSSNSAAGAPVNTSSLPAVVSFNYPNLPANDAPYLAILQNNGYPFPISAHVGAPPPLRGGTQSQAMPCFNGTFYSSQMFHPSQLHQQQPQSQPLVQQANQNTSASSGSSSSNKHPQTQQLRGTQISGNNFLTPTTMQSQQLQKQHVPSSHQSRKRDVELCGENTQSAVDARASHIQKNVYGQNFAVPVPPVNFALMPSATLAGGGNPGEKQPQHQSQQQGLKGGVELIPSQAFAMSFASFNGSNTASGINFSSMAQNPVIFQSLPDMVRHGYQVAPAAQMTQQKNYQISEGKIGSDSNNAEDGRKTNPGKSSNVGQSFNFCKPGSTDPSISTLMGTTVFDGSTRTLNFVSSPANLNRPSRTTTGPVAANGPSQQQQLIQLQKQHAIGSGRTKVPTSSNQPSSSITTKFPNNHSVFPQNLVQSISSAQSSLWKNSARTPASQVPAPSTNSAIKNLPQQQGRAPQGQTQISFGGSPRSTSAPSPFVTGSPTNSSISNTTGGGLRTTPMSSKAGPSIPILQPQPADNSSSSPSQKSSPVCGRNVPSILSTCPSHLSEVKY</sequence>
<feature type="region of interest" description="Disordered" evidence="1">
    <location>
        <begin position="382"/>
        <end position="443"/>
    </location>
</feature>
<evidence type="ECO:0000313" key="2">
    <source>
        <dbReference type="EMBL" id="KAJ9696196.1"/>
    </source>
</evidence>
<feature type="region of interest" description="Disordered" evidence="1">
    <location>
        <begin position="542"/>
        <end position="598"/>
    </location>
</feature>
<feature type="compositionally biased region" description="Basic and acidic residues" evidence="1">
    <location>
        <begin position="418"/>
        <end position="427"/>
    </location>
</feature>
<feature type="compositionally biased region" description="Low complexity" evidence="1">
    <location>
        <begin position="888"/>
        <end position="918"/>
    </location>
</feature>
<evidence type="ECO:0000313" key="3">
    <source>
        <dbReference type="Proteomes" id="UP001168098"/>
    </source>
</evidence>
<feature type="compositionally biased region" description="Low complexity" evidence="1">
    <location>
        <begin position="1262"/>
        <end position="1274"/>
    </location>
</feature>
<feature type="region of interest" description="Disordered" evidence="1">
    <location>
        <begin position="1190"/>
        <end position="1218"/>
    </location>
</feature>
<feature type="compositionally biased region" description="Basic and acidic residues" evidence="1">
    <location>
        <begin position="91"/>
        <end position="103"/>
    </location>
</feature>
<feature type="compositionally biased region" description="Polar residues" evidence="1">
    <location>
        <begin position="943"/>
        <end position="957"/>
    </location>
</feature>
<feature type="region of interest" description="Disordered" evidence="1">
    <location>
        <begin position="888"/>
        <end position="927"/>
    </location>
</feature>
<dbReference type="InterPro" id="IPR039317">
    <property type="entry name" value="TIC"/>
</dbReference>
<feature type="compositionally biased region" description="Low complexity" evidence="1">
    <location>
        <begin position="569"/>
        <end position="587"/>
    </location>
</feature>
<dbReference type="EMBL" id="JARBHA010000007">
    <property type="protein sequence ID" value="KAJ9696196.1"/>
    <property type="molecule type" value="Genomic_DNA"/>
</dbReference>
<accession>A0AA38ZVW3</accession>
<feature type="compositionally biased region" description="Low complexity" evidence="1">
    <location>
        <begin position="255"/>
        <end position="264"/>
    </location>
</feature>
<name>A0AA38ZVW3_VITRO</name>
<feature type="region of interest" description="Disordered" evidence="1">
    <location>
        <begin position="943"/>
        <end position="963"/>
    </location>
</feature>
<feature type="region of interest" description="Disordered" evidence="1">
    <location>
        <begin position="1156"/>
        <end position="1177"/>
    </location>
</feature>
<feature type="compositionally biased region" description="Polar residues" evidence="1">
    <location>
        <begin position="1275"/>
        <end position="1303"/>
    </location>
</feature>
<feature type="region of interest" description="Disordered" evidence="1">
    <location>
        <begin position="1098"/>
        <end position="1123"/>
    </location>
</feature>
<feature type="region of interest" description="Disordered" evidence="1">
    <location>
        <begin position="91"/>
        <end position="269"/>
    </location>
</feature>
<feature type="compositionally biased region" description="Polar residues" evidence="1">
    <location>
        <begin position="390"/>
        <end position="413"/>
    </location>
</feature>
<dbReference type="GO" id="GO:0005634">
    <property type="term" value="C:nucleus"/>
    <property type="evidence" value="ECO:0007669"/>
    <property type="project" value="TreeGrafter"/>
</dbReference>
<dbReference type="Proteomes" id="UP001168098">
    <property type="component" value="Unassembled WGS sequence"/>
</dbReference>
<evidence type="ECO:0000256" key="1">
    <source>
        <dbReference type="SAM" id="MobiDB-lite"/>
    </source>
</evidence>
<feature type="region of interest" description="Disordered" evidence="1">
    <location>
        <begin position="1006"/>
        <end position="1026"/>
    </location>
</feature>
<feature type="region of interest" description="Disordered" evidence="1">
    <location>
        <begin position="718"/>
        <end position="741"/>
    </location>
</feature>
<feature type="compositionally biased region" description="Polar residues" evidence="1">
    <location>
        <begin position="284"/>
        <end position="300"/>
    </location>
</feature>
<feature type="region of interest" description="Disordered" evidence="1">
    <location>
        <begin position="284"/>
        <end position="363"/>
    </location>
</feature>
<feature type="compositionally biased region" description="Low complexity" evidence="1">
    <location>
        <begin position="146"/>
        <end position="158"/>
    </location>
</feature>
<dbReference type="PANTHER" id="PTHR34798">
    <property type="entry name" value="PROTEIN TIME FOR COFFEE"/>
    <property type="match status" value="1"/>
</dbReference>
<feature type="compositionally biased region" description="Polar residues" evidence="1">
    <location>
        <begin position="1238"/>
        <end position="1258"/>
    </location>
</feature>
<reference evidence="2 3" key="1">
    <citation type="journal article" date="2023" name="BMC Biotechnol.">
        <title>Vitis rotundifolia cv Carlos genome sequencing.</title>
        <authorList>
            <person name="Huff M."/>
            <person name="Hulse-Kemp A."/>
            <person name="Scheffler B."/>
            <person name="Youngblood R."/>
            <person name="Simpson S."/>
            <person name="Babiker E."/>
            <person name="Staton M."/>
        </authorList>
    </citation>
    <scope>NUCLEOTIDE SEQUENCE [LARGE SCALE GENOMIC DNA]</scope>
    <source>
        <tissue evidence="2">Leaf</tissue>
    </source>
</reference>
<feature type="compositionally biased region" description="Basic residues" evidence="1">
    <location>
        <begin position="190"/>
        <end position="201"/>
    </location>
</feature>
<feature type="compositionally biased region" description="Low complexity" evidence="1">
    <location>
        <begin position="797"/>
        <end position="814"/>
    </location>
</feature>
<evidence type="ECO:0008006" key="4">
    <source>
        <dbReference type="Google" id="ProtNLM"/>
    </source>
</evidence>
<feature type="compositionally biased region" description="Low complexity" evidence="1">
    <location>
        <begin position="1326"/>
        <end position="1342"/>
    </location>
</feature>
<gene>
    <name evidence="2" type="ORF">PVL29_008441</name>
</gene>
<feature type="compositionally biased region" description="Polar residues" evidence="1">
    <location>
        <begin position="1200"/>
        <end position="1218"/>
    </location>
</feature>
<protein>
    <recommendedName>
        <fullName evidence="4">Time for coffee</fullName>
    </recommendedName>
</protein>
<feature type="compositionally biased region" description="Polar residues" evidence="1">
    <location>
        <begin position="1156"/>
        <end position="1171"/>
    </location>
</feature>
<dbReference type="PANTHER" id="PTHR34798:SF1">
    <property type="entry name" value="TIC-LIKE PROTEIN"/>
    <property type="match status" value="1"/>
</dbReference>
<feature type="compositionally biased region" description="Acidic residues" evidence="1">
    <location>
        <begin position="119"/>
        <end position="139"/>
    </location>
</feature>
<comment type="caution">
    <text evidence="2">The sequence shown here is derived from an EMBL/GenBank/DDBJ whole genome shotgun (WGS) entry which is preliminary data.</text>
</comment>
<feature type="compositionally biased region" description="Polar residues" evidence="1">
    <location>
        <begin position="718"/>
        <end position="730"/>
    </location>
</feature>
<organism evidence="2 3">
    <name type="scientific">Vitis rotundifolia</name>
    <name type="common">Muscadine grape</name>
    <dbReference type="NCBI Taxonomy" id="103349"/>
    <lineage>
        <taxon>Eukaryota</taxon>
        <taxon>Viridiplantae</taxon>
        <taxon>Streptophyta</taxon>
        <taxon>Embryophyta</taxon>
        <taxon>Tracheophyta</taxon>
        <taxon>Spermatophyta</taxon>
        <taxon>Magnoliopsida</taxon>
        <taxon>eudicotyledons</taxon>
        <taxon>Gunneridae</taxon>
        <taxon>Pentapetalae</taxon>
        <taxon>rosids</taxon>
        <taxon>Vitales</taxon>
        <taxon>Vitaceae</taxon>
        <taxon>Viteae</taxon>
        <taxon>Vitis</taxon>
    </lineage>
</organism>
<proteinExistence type="predicted"/>
<feature type="compositionally biased region" description="Basic and acidic residues" evidence="1">
    <location>
        <begin position="542"/>
        <end position="565"/>
    </location>
</feature>
<keyword evidence="3" id="KW-1185">Reference proteome</keyword>
<feature type="region of interest" description="Disordered" evidence="1">
    <location>
        <begin position="481"/>
        <end position="501"/>
    </location>
</feature>
<feature type="region of interest" description="Disordered" evidence="1">
    <location>
        <begin position="789"/>
        <end position="819"/>
    </location>
</feature>
<feature type="region of interest" description="Disordered" evidence="1">
    <location>
        <begin position="1238"/>
        <end position="1364"/>
    </location>
</feature>
<feature type="compositionally biased region" description="Polar residues" evidence="1">
    <location>
        <begin position="325"/>
        <end position="342"/>
    </location>
</feature>
<dbReference type="GO" id="GO:0042752">
    <property type="term" value="P:regulation of circadian rhythm"/>
    <property type="evidence" value="ECO:0007669"/>
    <property type="project" value="InterPro"/>
</dbReference>